<evidence type="ECO:0000313" key="9">
    <source>
        <dbReference type="EMBL" id="CAG9766898.1"/>
    </source>
</evidence>
<evidence type="ECO:0008006" key="11">
    <source>
        <dbReference type="Google" id="ProtNLM"/>
    </source>
</evidence>
<accession>A0A9N9MQA7</accession>
<evidence type="ECO:0000259" key="8">
    <source>
        <dbReference type="SMART" id="SM00892"/>
    </source>
</evidence>
<dbReference type="PANTHER" id="PTHR13966:SF17">
    <property type="entry name" value="ENDONUCLEASE-RELATED"/>
    <property type="match status" value="1"/>
</dbReference>
<comment type="similarity">
    <text evidence="1">Belongs to the DNA/RNA non-specific endonuclease family.</text>
</comment>
<dbReference type="GO" id="GO:0000014">
    <property type="term" value="F:single-stranded DNA endodeoxyribonuclease activity"/>
    <property type="evidence" value="ECO:0007669"/>
    <property type="project" value="TreeGrafter"/>
</dbReference>
<dbReference type="GO" id="GO:0046872">
    <property type="term" value="F:metal ion binding"/>
    <property type="evidence" value="ECO:0007669"/>
    <property type="project" value="UniProtKB-KW"/>
</dbReference>
<dbReference type="InterPro" id="IPR020821">
    <property type="entry name" value="ENPP1-3/EXOG-like_nuc-like"/>
</dbReference>
<dbReference type="InterPro" id="IPR040255">
    <property type="entry name" value="Non-specific_endonuclease"/>
</dbReference>
<dbReference type="PANTHER" id="PTHR13966">
    <property type="entry name" value="ENDONUCLEASE RELATED"/>
    <property type="match status" value="1"/>
</dbReference>
<protein>
    <recommendedName>
        <fullName evidence="11">DNA/RNA non-specific endonuclease domain-containing protein</fullName>
    </recommendedName>
</protein>
<dbReference type="InterPro" id="IPR044925">
    <property type="entry name" value="His-Me_finger_sf"/>
</dbReference>
<reference evidence="9" key="1">
    <citation type="submission" date="2022-01" db="EMBL/GenBank/DDBJ databases">
        <authorList>
            <person name="King R."/>
        </authorList>
    </citation>
    <scope>NUCLEOTIDE SEQUENCE</scope>
</reference>
<evidence type="ECO:0000256" key="4">
    <source>
        <dbReference type="PIRSR" id="PIRSR640255-1"/>
    </source>
</evidence>
<sequence>MSFRMQLITFVLSAVEFNLYYAVTADCIFRVTNNETEKYLPVPLYNTSSEYDLAIPHEGLIHLQKGQNISLSCSGQRNYVRQTNSNVTSVTCLENDKVKLYRQTYKFEQIQCKRIVKGSVRSINETCGNNEGIIHQIGYPVTKCDWVTLITLCYQPKIGNTLFSQHTLHGREIKFASKNKYRPGFSTAGENENITASLVYKQTYQKSTFSSILGSSRLANNYINTKSYLARGHLSPDADFLLATAQFSTYYYVNAAPQWQSINNANWKSVENTVRILAVNYGDLNIITGTFGVLSYNDVNDNLKEIYLGINNILPVPKYFWKVAYDIKTQKGIAFVVVNDPYVKSVNEDVFCEDICIANGFTKKSWKEISTGYVFCCSVSDFRHKVKTLPKLDVSGILTIDQSTMRYLLEEDL</sequence>
<evidence type="ECO:0000256" key="2">
    <source>
        <dbReference type="ARBA" id="ARBA00022722"/>
    </source>
</evidence>
<dbReference type="GO" id="GO:0006309">
    <property type="term" value="P:apoptotic DNA fragmentation"/>
    <property type="evidence" value="ECO:0007669"/>
    <property type="project" value="TreeGrafter"/>
</dbReference>
<evidence type="ECO:0000256" key="6">
    <source>
        <dbReference type="SAM" id="SignalP"/>
    </source>
</evidence>
<dbReference type="EMBL" id="OU892279">
    <property type="protein sequence ID" value="CAG9766898.1"/>
    <property type="molecule type" value="Genomic_DNA"/>
</dbReference>
<organism evidence="9 10">
    <name type="scientific">Ceutorhynchus assimilis</name>
    <name type="common">cabbage seed weevil</name>
    <dbReference type="NCBI Taxonomy" id="467358"/>
    <lineage>
        <taxon>Eukaryota</taxon>
        <taxon>Metazoa</taxon>
        <taxon>Ecdysozoa</taxon>
        <taxon>Arthropoda</taxon>
        <taxon>Hexapoda</taxon>
        <taxon>Insecta</taxon>
        <taxon>Pterygota</taxon>
        <taxon>Neoptera</taxon>
        <taxon>Endopterygota</taxon>
        <taxon>Coleoptera</taxon>
        <taxon>Polyphaga</taxon>
        <taxon>Cucujiformia</taxon>
        <taxon>Curculionidae</taxon>
        <taxon>Ceutorhynchinae</taxon>
        <taxon>Ceutorhynchus</taxon>
    </lineage>
</organism>
<proteinExistence type="inferred from homology"/>
<evidence type="ECO:0000313" key="10">
    <source>
        <dbReference type="Proteomes" id="UP001152799"/>
    </source>
</evidence>
<evidence type="ECO:0000256" key="1">
    <source>
        <dbReference type="ARBA" id="ARBA00010052"/>
    </source>
</evidence>
<feature type="binding site" evidence="5">
    <location>
        <position position="263"/>
    </location>
    <ligand>
        <name>Mg(2+)</name>
        <dbReference type="ChEBI" id="CHEBI:18420"/>
        <note>catalytic</note>
    </ligand>
</feature>
<feature type="domain" description="ENPP1-3/EXOG-like endonuclease/phosphodiesterase" evidence="7">
    <location>
        <begin position="178"/>
        <end position="382"/>
    </location>
</feature>
<dbReference type="FunFam" id="3.40.570.10:FF:000007">
    <property type="entry name" value="Alkaline nuclease"/>
    <property type="match status" value="1"/>
</dbReference>
<keyword evidence="10" id="KW-1185">Reference proteome</keyword>
<dbReference type="Gene3D" id="3.40.570.10">
    <property type="entry name" value="Extracellular Endonuclease, subunit A"/>
    <property type="match status" value="1"/>
</dbReference>
<evidence type="ECO:0000256" key="3">
    <source>
        <dbReference type="ARBA" id="ARBA00022759"/>
    </source>
</evidence>
<dbReference type="InterPro" id="IPR001604">
    <property type="entry name" value="Endo_G_ENPP1-like_dom"/>
</dbReference>
<dbReference type="GO" id="GO:0005634">
    <property type="term" value="C:nucleus"/>
    <property type="evidence" value="ECO:0007669"/>
    <property type="project" value="TreeGrafter"/>
</dbReference>
<dbReference type="OrthoDB" id="8194122at2759"/>
<feature type="active site" description="Proton acceptor" evidence="4">
    <location>
        <position position="233"/>
    </location>
</feature>
<dbReference type="Proteomes" id="UP001152799">
    <property type="component" value="Chromosome 3"/>
</dbReference>
<feature type="domain" description="DNA/RNA non-specific endonuclease/pyrophosphatase/phosphodiesterase" evidence="8">
    <location>
        <begin position="146"/>
        <end position="382"/>
    </location>
</feature>
<keyword evidence="3" id="KW-0255">Endonuclease</keyword>
<feature type="signal peptide" evidence="6">
    <location>
        <begin position="1"/>
        <end position="25"/>
    </location>
</feature>
<keyword evidence="6" id="KW-0732">Signal</keyword>
<dbReference type="GO" id="GO:0003676">
    <property type="term" value="F:nucleic acid binding"/>
    <property type="evidence" value="ECO:0007669"/>
    <property type="project" value="InterPro"/>
</dbReference>
<name>A0A9N9MQA7_9CUCU</name>
<dbReference type="GO" id="GO:0004521">
    <property type="term" value="F:RNA endonuclease activity"/>
    <property type="evidence" value="ECO:0007669"/>
    <property type="project" value="TreeGrafter"/>
</dbReference>
<dbReference type="SMART" id="SM00477">
    <property type="entry name" value="NUC"/>
    <property type="match status" value="1"/>
</dbReference>
<gene>
    <name evidence="9" type="ORF">CEUTPL_LOCUS7469</name>
</gene>
<keyword evidence="5" id="KW-0479">Metal-binding</keyword>
<dbReference type="InterPro" id="IPR044929">
    <property type="entry name" value="DNA/RNA_non-sp_Endonuclease_sf"/>
</dbReference>
<dbReference type="SMART" id="SM00892">
    <property type="entry name" value="Endonuclease_NS"/>
    <property type="match status" value="1"/>
</dbReference>
<dbReference type="AlphaFoldDB" id="A0A9N9MQA7"/>
<evidence type="ECO:0000256" key="5">
    <source>
        <dbReference type="PIRSR" id="PIRSR640255-2"/>
    </source>
</evidence>
<keyword evidence="3" id="KW-0378">Hydrolase</keyword>
<evidence type="ECO:0000259" key="7">
    <source>
        <dbReference type="SMART" id="SM00477"/>
    </source>
</evidence>
<feature type="chain" id="PRO_5040234667" description="DNA/RNA non-specific endonuclease domain-containing protein" evidence="6">
    <location>
        <begin position="26"/>
        <end position="413"/>
    </location>
</feature>
<keyword evidence="2" id="KW-0540">Nuclease</keyword>
<dbReference type="SUPFAM" id="SSF54060">
    <property type="entry name" value="His-Me finger endonucleases"/>
    <property type="match status" value="1"/>
</dbReference>
<dbReference type="GO" id="GO:0005743">
    <property type="term" value="C:mitochondrial inner membrane"/>
    <property type="evidence" value="ECO:0007669"/>
    <property type="project" value="TreeGrafter"/>
</dbReference>
<dbReference type="Pfam" id="PF01223">
    <property type="entry name" value="Endonuclease_NS"/>
    <property type="match status" value="1"/>
</dbReference>